<reference evidence="4" key="1">
    <citation type="submission" date="2022-04" db="EMBL/GenBank/DDBJ databases">
        <authorList>
            <person name="Xu L."/>
            <person name="Lv Z."/>
        </authorList>
    </citation>
    <scope>NUCLEOTIDE SEQUENCE</scope>
    <source>
        <strain evidence="4">LV_2022a</strain>
    </source>
</reference>
<accession>A0AAE2D9C8</accession>
<comment type="caution">
    <text evidence="4">The sequence shown here is derived from an EMBL/GenBank/DDBJ whole genome shotgun (WGS) entry which is preliminary data.</text>
</comment>
<dbReference type="PROSITE" id="PS50106">
    <property type="entry name" value="PDZ"/>
    <property type="match status" value="1"/>
</dbReference>
<keyword evidence="1" id="KW-0040">ANK repeat</keyword>
<dbReference type="GO" id="GO:0045211">
    <property type="term" value="C:postsynaptic membrane"/>
    <property type="evidence" value="ECO:0007669"/>
    <property type="project" value="TreeGrafter"/>
</dbReference>
<dbReference type="Gene3D" id="2.30.42.10">
    <property type="match status" value="1"/>
</dbReference>
<gene>
    <name evidence="4" type="ORF">MN116_001160</name>
</gene>
<dbReference type="GO" id="GO:0014069">
    <property type="term" value="C:postsynaptic density"/>
    <property type="evidence" value="ECO:0007669"/>
    <property type="project" value="TreeGrafter"/>
</dbReference>
<dbReference type="EMBL" id="JALJAT010000001">
    <property type="protein sequence ID" value="KAK4475917.1"/>
    <property type="molecule type" value="Genomic_DNA"/>
</dbReference>
<feature type="repeat" description="ANK" evidence="1">
    <location>
        <begin position="34"/>
        <end position="66"/>
    </location>
</feature>
<dbReference type="Proteomes" id="UP001292079">
    <property type="component" value="Unassembled WGS sequence"/>
</dbReference>
<dbReference type="PANTHER" id="PTHR24135:SF28">
    <property type="entry name" value="LD13733P"/>
    <property type="match status" value="1"/>
</dbReference>
<dbReference type="SUPFAM" id="SSF48403">
    <property type="entry name" value="Ankyrin repeat"/>
    <property type="match status" value="1"/>
</dbReference>
<proteinExistence type="predicted"/>
<feature type="compositionally biased region" description="Low complexity" evidence="2">
    <location>
        <begin position="249"/>
        <end position="261"/>
    </location>
</feature>
<dbReference type="InterPro" id="IPR036034">
    <property type="entry name" value="PDZ_sf"/>
</dbReference>
<feature type="region of interest" description="Disordered" evidence="2">
    <location>
        <begin position="240"/>
        <end position="261"/>
    </location>
</feature>
<organism evidence="4 5">
    <name type="scientific">Schistosoma mekongi</name>
    <name type="common">Parasitic worm</name>
    <dbReference type="NCBI Taxonomy" id="38744"/>
    <lineage>
        <taxon>Eukaryota</taxon>
        <taxon>Metazoa</taxon>
        <taxon>Spiralia</taxon>
        <taxon>Lophotrochozoa</taxon>
        <taxon>Platyhelminthes</taxon>
        <taxon>Trematoda</taxon>
        <taxon>Digenea</taxon>
        <taxon>Strigeidida</taxon>
        <taxon>Schistosomatoidea</taxon>
        <taxon>Schistosomatidae</taxon>
        <taxon>Schistosoma</taxon>
    </lineage>
</organism>
<dbReference type="InterPro" id="IPR036770">
    <property type="entry name" value="Ankyrin_rpt-contain_sf"/>
</dbReference>
<dbReference type="InterPro" id="IPR001478">
    <property type="entry name" value="PDZ"/>
</dbReference>
<dbReference type="Pfam" id="PF00595">
    <property type="entry name" value="PDZ"/>
    <property type="match status" value="1"/>
</dbReference>
<dbReference type="Pfam" id="PF12796">
    <property type="entry name" value="Ank_2"/>
    <property type="match status" value="1"/>
</dbReference>
<feature type="compositionally biased region" description="Pro residues" evidence="2">
    <location>
        <begin position="611"/>
        <end position="620"/>
    </location>
</feature>
<dbReference type="Gene3D" id="1.25.40.20">
    <property type="entry name" value="Ankyrin repeat-containing domain"/>
    <property type="match status" value="1"/>
</dbReference>
<reference evidence="4" key="2">
    <citation type="journal article" date="2023" name="Infect Dis Poverty">
        <title>Chromosome-scale genome of the human blood fluke Schistosoma mekongi and its implications for public health.</title>
        <authorList>
            <person name="Zhou M."/>
            <person name="Xu L."/>
            <person name="Xu D."/>
            <person name="Chen W."/>
            <person name="Khan J."/>
            <person name="Hu Y."/>
            <person name="Huang H."/>
            <person name="Wei H."/>
            <person name="Zhang Y."/>
            <person name="Chusongsang P."/>
            <person name="Tanasarnprasert K."/>
            <person name="Hu X."/>
            <person name="Limpanont Y."/>
            <person name="Lv Z."/>
        </authorList>
    </citation>
    <scope>NUCLEOTIDE SEQUENCE</scope>
    <source>
        <strain evidence="4">LV_2022a</strain>
    </source>
</reference>
<dbReference type="PROSITE" id="PS50297">
    <property type="entry name" value="ANK_REP_REGION"/>
    <property type="match status" value="1"/>
</dbReference>
<dbReference type="InterPro" id="IPR002110">
    <property type="entry name" value="Ankyrin_rpt"/>
</dbReference>
<name>A0AAE2D9C8_SCHME</name>
<dbReference type="SMART" id="SM00228">
    <property type="entry name" value="PDZ"/>
    <property type="match status" value="1"/>
</dbReference>
<evidence type="ECO:0000313" key="4">
    <source>
        <dbReference type="EMBL" id="KAK4475917.1"/>
    </source>
</evidence>
<dbReference type="InterPro" id="IPR051569">
    <property type="entry name" value="SHANK"/>
</dbReference>
<dbReference type="PANTHER" id="PTHR24135">
    <property type="entry name" value="SH3 AND MULTIPLE ANKYRIN REPEAT DOMAINS PROTEIN"/>
    <property type="match status" value="1"/>
</dbReference>
<dbReference type="SMART" id="SM00248">
    <property type="entry name" value="ANK"/>
    <property type="match status" value="2"/>
</dbReference>
<evidence type="ECO:0000313" key="5">
    <source>
        <dbReference type="Proteomes" id="UP001292079"/>
    </source>
</evidence>
<evidence type="ECO:0000259" key="3">
    <source>
        <dbReference type="PROSITE" id="PS50106"/>
    </source>
</evidence>
<feature type="region of interest" description="Disordered" evidence="2">
    <location>
        <begin position="606"/>
        <end position="625"/>
    </location>
</feature>
<keyword evidence="5" id="KW-1185">Reference proteome</keyword>
<dbReference type="GO" id="GO:0035255">
    <property type="term" value="F:ionotropic glutamate receptor binding"/>
    <property type="evidence" value="ECO:0007669"/>
    <property type="project" value="TreeGrafter"/>
</dbReference>
<feature type="region of interest" description="Disordered" evidence="2">
    <location>
        <begin position="130"/>
        <end position="151"/>
    </location>
</feature>
<dbReference type="AlphaFoldDB" id="A0AAE2D9C8"/>
<dbReference type="GO" id="GO:0043197">
    <property type="term" value="C:dendritic spine"/>
    <property type="evidence" value="ECO:0007669"/>
    <property type="project" value="TreeGrafter"/>
</dbReference>
<feature type="domain" description="PDZ" evidence="3">
    <location>
        <begin position="340"/>
        <end position="431"/>
    </location>
</feature>
<sequence length="960" mass="107476">MNQDFRKYTRFGRVQHLEILLAYGAEINAQTSKNGNTPLHICAYTGQESCTRMLLFRGADKNIKNFNGYSAYEQAMISNHIEVANLIKSFHEQDVVPIRNYSKRNDRRRSFSRARSKKRCSSMGRLDEFSEHADSHSGMIEKESLTTSEQKHCGTLKNTSIIRNNTWMDASISSYHLNSMMPDSIDFIDNKNNPVNLNDQNDHIIQSSSAYNINRLSNSMNQNCHNPNDRVYSNYAATMRPSQSRHAGRSSTPTTPRITSQSFETNYLHNRHSTYRPSLDPAWMSQANENGSDTVSIFSASSFMKSGSTNSVKNASAILQLLLANRDSIADLDTTNLPRMIALQRGPNGYGFIVRGKKGISDTFTPSLECPASQYLEKVEPQSAASRAGLKAGDYILEVNNVNVTTMSHEAVVSLIRGSRDILTLKVITLDSEQISAARKLSQSSVNSNRFCESSDSICNSEFRRCNYERNFPNDFCEPPRINWLNNIENTCKTVCRDSFHKNQDTFARQTYTSANELLTNSLSTEEKLKSLRLESSSSISSTILQAYRIPTPPLSSKPIMATRTLSKNGLKNKLNDIKKEECLTINLKPKVSEKTFDYVHELHTSASLNHPPPPTPPPVSSKNSNVVSISSPLINFPNKISFNIKPEVPTGILKKALPKTDTVLGSAKVSGNPLVACYQDGWADQLILPPPPPPEDFELCGTEFTAKQSKSEQNSDSYEINKQGVLETNLSPQIDQKLSFEDNLRKAVAQRRRLIEMASDEVDHDPDSKYNKAYQSTLYTEENTKSLERQNEILQSDENSFKTAAEKLHLQALSRGLPTSNTIPPPEKFKDFDNAKKKADCNTESKNSNMLQVANKPTISSLQSSFIRNVDRNQCLTNGAEIRYNSAKSLTNNTDNGSYSSEHRNSALREIMVHKNSDTTELRRNIGKSFGYTGPTLAPPLQPSRIIISNASKTMWSTK</sequence>
<dbReference type="PROSITE" id="PS50088">
    <property type="entry name" value="ANK_REPEAT"/>
    <property type="match status" value="1"/>
</dbReference>
<evidence type="ECO:0000256" key="2">
    <source>
        <dbReference type="SAM" id="MobiDB-lite"/>
    </source>
</evidence>
<dbReference type="GO" id="GO:0030160">
    <property type="term" value="F:synaptic receptor adaptor activity"/>
    <property type="evidence" value="ECO:0007669"/>
    <property type="project" value="TreeGrafter"/>
</dbReference>
<dbReference type="SUPFAM" id="SSF50156">
    <property type="entry name" value="PDZ domain-like"/>
    <property type="match status" value="1"/>
</dbReference>
<protein>
    <recommendedName>
        <fullName evidence="3">PDZ domain-containing protein</fullName>
    </recommendedName>
</protein>
<evidence type="ECO:0000256" key="1">
    <source>
        <dbReference type="PROSITE-ProRule" id="PRU00023"/>
    </source>
</evidence>